<dbReference type="Pfam" id="PF00072">
    <property type="entry name" value="Response_reg"/>
    <property type="match status" value="2"/>
</dbReference>
<dbReference type="GO" id="GO:0043709">
    <property type="term" value="P:cell adhesion involved in single-species biofilm formation"/>
    <property type="evidence" value="ECO:0007669"/>
    <property type="project" value="TreeGrafter"/>
</dbReference>
<dbReference type="NCBIfam" id="TIGR00254">
    <property type="entry name" value="GGDEF"/>
    <property type="match status" value="1"/>
</dbReference>
<evidence type="ECO:0000313" key="3">
    <source>
        <dbReference type="EMBL" id="VAX14294.1"/>
    </source>
</evidence>
<dbReference type="InterPro" id="IPR000160">
    <property type="entry name" value="GGDEF_dom"/>
</dbReference>
<dbReference type="SMART" id="SM00267">
    <property type="entry name" value="GGDEF"/>
    <property type="match status" value="1"/>
</dbReference>
<dbReference type="InterPro" id="IPR050469">
    <property type="entry name" value="Diguanylate_Cyclase"/>
</dbReference>
<proteinExistence type="predicted"/>
<name>A0A3B1BR19_9ZZZZ</name>
<feature type="domain" description="GGDEF" evidence="2">
    <location>
        <begin position="314"/>
        <end position="443"/>
    </location>
</feature>
<dbReference type="CDD" id="cd01949">
    <property type="entry name" value="GGDEF"/>
    <property type="match status" value="1"/>
</dbReference>
<dbReference type="PANTHER" id="PTHR45138:SF9">
    <property type="entry name" value="DIGUANYLATE CYCLASE DGCM-RELATED"/>
    <property type="match status" value="1"/>
</dbReference>
<feature type="domain" description="Response regulatory" evidence="1">
    <location>
        <begin position="12"/>
        <end position="130"/>
    </location>
</feature>
<evidence type="ECO:0000259" key="2">
    <source>
        <dbReference type="PROSITE" id="PS50887"/>
    </source>
</evidence>
<dbReference type="SUPFAM" id="SSF52172">
    <property type="entry name" value="CheY-like"/>
    <property type="match status" value="2"/>
</dbReference>
<dbReference type="InterPro" id="IPR001789">
    <property type="entry name" value="Sig_transdc_resp-reg_receiver"/>
</dbReference>
<evidence type="ECO:0000259" key="1">
    <source>
        <dbReference type="PROSITE" id="PS50110"/>
    </source>
</evidence>
<dbReference type="PROSITE" id="PS50110">
    <property type="entry name" value="RESPONSE_REGULATORY"/>
    <property type="match status" value="2"/>
</dbReference>
<dbReference type="GO" id="GO:1902201">
    <property type="term" value="P:negative regulation of bacterial-type flagellum-dependent cell motility"/>
    <property type="evidence" value="ECO:0007669"/>
    <property type="project" value="TreeGrafter"/>
</dbReference>
<dbReference type="AlphaFoldDB" id="A0A3B1BR19"/>
<gene>
    <name evidence="3" type="ORF">MNBD_GAMMA24-26</name>
</gene>
<dbReference type="PANTHER" id="PTHR45138">
    <property type="entry name" value="REGULATORY COMPONENTS OF SENSORY TRANSDUCTION SYSTEM"/>
    <property type="match status" value="1"/>
</dbReference>
<dbReference type="PROSITE" id="PS50887">
    <property type="entry name" value="GGDEF"/>
    <property type="match status" value="1"/>
</dbReference>
<dbReference type="InterPro" id="IPR011006">
    <property type="entry name" value="CheY-like_superfamily"/>
</dbReference>
<dbReference type="Gene3D" id="3.40.50.2300">
    <property type="match status" value="2"/>
</dbReference>
<feature type="domain" description="Response regulatory" evidence="1">
    <location>
        <begin position="139"/>
        <end position="266"/>
    </location>
</feature>
<dbReference type="CDD" id="cd00156">
    <property type="entry name" value="REC"/>
    <property type="match status" value="2"/>
</dbReference>
<reference evidence="3" key="1">
    <citation type="submission" date="2018-06" db="EMBL/GenBank/DDBJ databases">
        <authorList>
            <person name="Zhirakovskaya E."/>
        </authorList>
    </citation>
    <scope>NUCLEOTIDE SEQUENCE</scope>
</reference>
<dbReference type="InterPro" id="IPR043128">
    <property type="entry name" value="Rev_trsase/Diguanyl_cyclase"/>
</dbReference>
<dbReference type="Pfam" id="PF00990">
    <property type="entry name" value="GGDEF"/>
    <property type="match status" value="1"/>
</dbReference>
<dbReference type="EMBL" id="UOFZ01000170">
    <property type="protein sequence ID" value="VAX14294.1"/>
    <property type="molecule type" value="Genomic_DNA"/>
</dbReference>
<sequence length="457" mass="50528">MYKKLMSEQKICILVVDGSSVSREILSRILREELSNTEIINCKSGAEAMKLIAEENVDLVTTALLLADMDGLALSRKIRDTFQHPFIPVVVVSGDADNRLLREGFEAGVTDYFDKSNGYKAFGKFIQGFLQRNSGLMGNILFIEDSRTAAAVVLKMLEKNSLQVTHVRSAEIALDMIEKSLSPKSDSPVFDLVITDFYLEGAMTGGDLLHAIRAKYHLSQQELPVLVLTGSDDPKTQVEIFHAGGNDFVHKPIVEEILIARVRALLLIKHQFDALKKQAETMRWIAATDSLTGVRSKRYLVDNGEDFIQAPENQGVWAIIIDIDHFKNVNDNLGHITGDHVLAELGEFLNNHFPNDIAVRFGGEEFCLLVKNCDRETIIKRSEELRQQIANLKPAGLEISISLGVAGMEDHPKANLTKLIALADKCLYFSKEAGRNCVSIDGANGPEVLPVSSTPDP</sequence>
<dbReference type="SMART" id="SM00448">
    <property type="entry name" value="REC"/>
    <property type="match status" value="2"/>
</dbReference>
<dbReference type="InterPro" id="IPR029787">
    <property type="entry name" value="Nucleotide_cyclase"/>
</dbReference>
<dbReference type="Gene3D" id="3.30.70.270">
    <property type="match status" value="1"/>
</dbReference>
<accession>A0A3B1BR19</accession>
<dbReference type="GO" id="GO:0005886">
    <property type="term" value="C:plasma membrane"/>
    <property type="evidence" value="ECO:0007669"/>
    <property type="project" value="TreeGrafter"/>
</dbReference>
<protein>
    <submittedName>
        <fullName evidence="3">Uncharacterized protein</fullName>
    </submittedName>
</protein>
<organism evidence="3">
    <name type="scientific">hydrothermal vent metagenome</name>
    <dbReference type="NCBI Taxonomy" id="652676"/>
    <lineage>
        <taxon>unclassified sequences</taxon>
        <taxon>metagenomes</taxon>
        <taxon>ecological metagenomes</taxon>
    </lineage>
</organism>
<dbReference type="GO" id="GO:0052621">
    <property type="term" value="F:diguanylate cyclase activity"/>
    <property type="evidence" value="ECO:0007669"/>
    <property type="project" value="TreeGrafter"/>
</dbReference>
<dbReference type="SUPFAM" id="SSF55073">
    <property type="entry name" value="Nucleotide cyclase"/>
    <property type="match status" value="1"/>
</dbReference>
<dbReference type="GO" id="GO:0000160">
    <property type="term" value="P:phosphorelay signal transduction system"/>
    <property type="evidence" value="ECO:0007669"/>
    <property type="project" value="InterPro"/>
</dbReference>